<accession>A0A1R1ESB2</accession>
<dbReference type="STRING" id="297318.BK138_16370"/>
<dbReference type="PIRSF" id="PIRSF005261">
    <property type="entry name" value="Heat_shock_Hsp33"/>
    <property type="match status" value="1"/>
</dbReference>
<dbReference type="EMBL" id="MRTP01000003">
    <property type="protein sequence ID" value="OMF54726.1"/>
    <property type="molecule type" value="Genomic_DNA"/>
</dbReference>
<comment type="caution">
    <text evidence="6">The sequence shown here is derived from an EMBL/GenBank/DDBJ whole genome shotgun (WGS) entry which is preliminary data.</text>
</comment>
<protein>
    <recommendedName>
        <fullName evidence="8">33 kDa chaperonin</fullName>
    </recommendedName>
</protein>
<keyword evidence="7" id="KW-1185">Reference proteome</keyword>
<gene>
    <name evidence="6" type="ORF">BK138_16370</name>
</gene>
<dbReference type="PANTHER" id="PTHR30111">
    <property type="entry name" value="33 KDA CHAPERONIN"/>
    <property type="match status" value="1"/>
</dbReference>
<dbReference type="Gene3D" id="3.55.30.10">
    <property type="entry name" value="Hsp33 domain"/>
    <property type="match status" value="1"/>
</dbReference>
<proteinExistence type="predicted"/>
<dbReference type="Proteomes" id="UP000187172">
    <property type="component" value="Unassembled WGS sequence"/>
</dbReference>
<name>A0A1R1ESB2_9BACL</name>
<evidence type="ECO:0000256" key="3">
    <source>
        <dbReference type="ARBA" id="ARBA00023157"/>
    </source>
</evidence>
<evidence type="ECO:0000256" key="1">
    <source>
        <dbReference type="ARBA" id="ARBA00022490"/>
    </source>
</evidence>
<dbReference type="Gene3D" id="3.90.1280.10">
    <property type="entry name" value="HSP33 redox switch-like"/>
    <property type="match status" value="1"/>
</dbReference>
<sequence>MKSSWIAKSIAFDGKVRIIFMDNTHLLQQIFNRRTMGPVLKEALGRTVSVAGLIAGILKEPQQMSLKIKTSSPGVNIFADADASGNVRGYLSEEWFQLPSEGLSLGQIIGSRGNIQVVQETGANRMFTGITDMPYANITDDISHYYGQSEQTLTWVTLNLCIDHEKQRVSSSRGILAQLLPGGNPGLMQQVKEMVDGSDFMLSRHQKDQAHHELLLCPPGGWAILETKPLQWYCECSKEMLSNLLLGLEREELASLVLQAEPAEVVCSHCGEKYGFSPIEIQSLLDIFQGRRTIP</sequence>
<organism evidence="6 7">
    <name type="scientific">Paenibacillus rhizosphaerae</name>
    <dbReference type="NCBI Taxonomy" id="297318"/>
    <lineage>
        <taxon>Bacteria</taxon>
        <taxon>Bacillati</taxon>
        <taxon>Bacillota</taxon>
        <taxon>Bacilli</taxon>
        <taxon>Bacillales</taxon>
        <taxon>Paenibacillaceae</taxon>
        <taxon>Paenibacillus</taxon>
    </lineage>
</organism>
<evidence type="ECO:0000256" key="2">
    <source>
        <dbReference type="ARBA" id="ARBA00022833"/>
    </source>
</evidence>
<dbReference type="InterPro" id="IPR016153">
    <property type="entry name" value="Heat_shock_Hsp33_N"/>
</dbReference>
<dbReference type="GO" id="GO:0005737">
    <property type="term" value="C:cytoplasm"/>
    <property type="evidence" value="ECO:0007669"/>
    <property type="project" value="InterPro"/>
</dbReference>
<dbReference type="GO" id="GO:0044183">
    <property type="term" value="F:protein folding chaperone"/>
    <property type="evidence" value="ECO:0007669"/>
    <property type="project" value="TreeGrafter"/>
</dbReference>
<keyword evidence="4" id="KW-0143">Chaperone</keyword>
<dbReference type="PANTHER" id="PTHR30111:SF1">
    <property type="entry name" value="33 KDA CHAPERONIN"/>
    <property type="match status" value="1"/>
</dbReference>
<evidence type="ECO:0000313" key="6">
    <source>
        <dbReference type="EMBL" id="OMF54726.1"/>
    </source>
</evidence>
<evidence type="ECO:0000256" key="5">
    <source>
        <dbReference type="ARBA" id="ARBA00023284"/>
    </source>
</evidence>
<keyword evidence="5" id="KW-0676">Redox-active center</keyword>
<dbReference type="GO" id="GO:0051082">
    <property type="term" value="F:unfolded protein binding"/>
    <property type="evidence" value="ECO:0007669"/>
    <property type="project" value="InterPro"/>
</dbReference>
<dbReference type="InterPro" id="IPR000397">
    <property type="entry name" value="Heat_shock_Hsp33"/>
</dbReference>
<dbReference type="SUPFAM" id="SSF118352">
    <property type="entry name" value="HSP33 redox switch-like"/>
    <property type="match status" value="1"/>
</dbReference>
<keyword evidence="3" id="KW-1015">Disulfide bond</keyword>
<dbReference type="Pfam" id="PF01430">
    <property type="entry name" value="HSP33"/>
    <property type="match status" value="1"/>
</dbReference>
<dbReference type="SUPFAM" id="SSF64397">
    <property type="entry name" value="Hsp33 domain"/>
    <property type="match status" value="1"/>
</dbReference>
<evidence type="ECO:0000256" key="4">
    <source>
        <dbReference type="ARBA" id="ARBA00023186"/>
    </source>
</evidence>
<dbReference type="AlphaFoldDB" id="A0A1R1ESB2"/>
<dbReference type="GO" id="GO:0042026">
    <property type="term" value="P:protein refolding"/>
    <property type="evidence" value="ECO:0007669"/>
    <property type="project" value="TreeGrafter"/>
</dbReference>
<keyword evidence="1" id="KW-0963">Cytoplasm</keyword>
<keyword evidence="2" id="KW-0862">Zinc</keyword>
<evidence type="ECO:0000313" key="7">
    <source>
        <dbReference type="Proteomes" id="UP000187172"/>
    </source>
</evidence>
<dbReference type="InterPro" id="IPR016154">
    <property type="entry name" value="Heat_shock_Hsp33_C"/>
</dbReference>
<reference evidence="6 7" key="1">
    <citation type="submission" date="2016-11" db="EMBL/GenBank/DDBJ databases">
        <title>Paenibacillus species isolates.</title>
        <authorList>
            <person name="Beno S.M."/>
        </authorList>
    </citation>
    <scope>NUCLEOTIDE SEQUENCE [LARGE SCALE GENOMIC DNA]</scope>
    <source>
        <strain evidence="6 7">FSL R5-0378</strain>
    </source>
</reference>
<evidence type="ECO:0008006" key="8">
    <source>
        <dbReference type="Google" id="ProtNLM"/>
    </source>
</evidence>
<dbReference type="RefSeq" id="WP_076170626.1">
    <property type="nucleotide sequence ID" value="NZ_MRTP01000003.1"/>
</dbReference>